<dbReference type="OrthoDB" id="6319351at2759"/>
<keyword evidence="2" id="KW-1133">Transmembrane helix</keyword>
<organism evidence="5">
    <name type="scientific">Echinostoma caproni</name>
    <dbReference type="NCBI Taxonomy" id="27848"/>
    <lineage>
        <taxon>Eukaryota</taxon>
        <taxon>Metazoa</taxon>
        <taxon>Spiralia</taxon>
        <taxon>Lophotrochozoa</taxon>
        <taxon>Platyhelminthes</taxon>
        <taxon>Trematoda</taxon>
        <taxon>Digenea</taxon>
        <taxon>Plagiorchiida</taxon>
        <taxon>Echinostomata</taxon>
        <taxon>Echinostomatoidea</taxon>
        <taxon>Echinostomatidae</taxon>
        <taxon>Echinostoma</taxon>
    </lineage>
</organism>
<feature type="transmembrane region" description="Helical" evidence="2">
    <location>
        <begin position="47"/>
        <end position="68"/>
    </location>
</feature>
<evidence type="ECO:0000313" key="4">
    <source>
        <dbReference type="Proteomes" id="UP000272942"/>
    </source>
</evidence>
<reference evidence="3 4" key="2">
    <citation type="submission" date="2018-11" db="EMBL/GenBank/DDBJ databases">
        <authorList>
            <consortium name="Pathogen Informatics"/>
        </authorList>
    </citation>
    <scope>NUCLEOTIDE SEQUENCE [LARGE SCALE GENOMIC DNA]</scope>
    <source>
        <strain evidence="3 4">Egypt</strain>
    </source>
</reference>
<sequence length="116" mass="12898">MEKSTDNLSPPIVKPALCAKGHDPKPMPHQPPLFRLGEDFEDWEFRVGLYIAGATQIIMGPMILSFLGEKASHIFRSRLSLRACTPITRNLTQAVRTDRKLSHMAGKATPKASATW</sequence>
<reference evidence="5" key="1">
    <citation type="submission" date="2016-06" db="UniProtKB">
        <authorList>
            <consortium name="WormBaseParasite"/>
        </authorList>
    </citation>
    <scope>IDENTIFICATION</scope>
</reference>
<keyword evidence="2" id="KW-0812">Transmembrane</keyword>
<evidence type="ECO:0000313" key="5">
    <source>
        <dbReference type="WBParaSite" id="ECPE_0001747301-mRNA-1"/>
    </source>
</evidence>
<gene>
    <name evidence="3" type="ORF">ECPE_LOCUS17428</name>
</gene>
<keyword evidence="2" id="KW-0472">Membrane</keyword>
<dbReference type="WBParaSite" id="ECPE_0001747301-mRNA-1">
    <property type="protein sequence ID" value="ECPE_0001747301-mRNA-1"/>
    <property type="gene ID" value="ECPE_0001747301"/>
</dbReference>
<accession>A0A183BDZ3</accession>
<evidence type="ECO:0000256" key="2">
    <source>
        <dbReference type="SAM" id="Phobius"/>
    </source>
</evidence>
<feature type="region of interest" description="Disordered" evidence="1">
    <location>
        <begin position="1"/>
        <end position="31"/>
    </location>
</feature>
<dbReference type="EMBL" id="UZAN01069271">
    <property type="protein sequence ID" value="VDP94719.1"/>
    <property type="molecule type" value="Genomic_DNA"/>
</dbReference>
<protein>
    <submittedName>
        <fullName evidence="5">Solute carrier family 40 protein</fullName>
    </submittedName>
</protein>
<name>A0A183BDZ3_9TREM</name>
<evidence type="ECO:0000256" key="1">
    <source>
        <dbReference type="SAM" id="MobiDB-lite"/>
    </source>
</evidence>
<evidence type="ECO:0000313" key="3">
    <source>
        <dbReference type="EMBL" id="VDP94719.1"/>
    </source>
</evidence>
<proteinExistence type="predicted"/>
<keyword evidence="4" id="KW-1185">Reference proteome</keyword>
<dbReference type="Proteomes" id="UP000272942">
    <property type="component" value="Unassembled WGS sequence"/>
</dbReference>
<dbReference type="AlphaFoldDB" id="A0A183BDZ3"/>